<comment type="caution">
    <text evidence="1">The sequence shown here is derived from an EMBL/GenBank/DDBJ whole genome shotgun (WGS) entry which is preliminary data.</text>
</comment>
<accession>A0ACC2DD60</accession>
<sequence>MGSYEPVQKKARSEGNPTNGHGAFQIANGDANIQNGIVSNGSAAVGNPPMANGYLANGNHNLANSYMQNTDPYAVNSTVYAGNSMINNGYTMTGISIIEQPNPTDCNNFAMNGNSMAMAGNTSIAPYSDTGVFATANESMCNGNFTAAVNNVVYNDGEPLIGSTASAMLATTNGYASNAHPSCENYYAPYVDPTTGSYYGQMVDPNVVTWQQQNGWQQPSAFEAVNTCNHYSDPESCPYLSNCQFKQGVADDRNLPPSTAAGYDKLCAKFFSTSGCPSGETCHSTHSQGVNFGVMAVNQNVTAGRPANGVKTSSGAYGQIIQGNADPSFTINAYKTRLCNRFSSLEGCKFGGKCHFAHGESDLRTPYPHLNKQPCGQTEKAMHLTSVSIENGSTLLGHNSVATTIYFGEPVPPGVTAAITIGTISLTKMAINANYAGAVIGKAGANVKQISKETGCKVSIRDHESDPSMKNVEMEGTIEQIERASAMVQQLLQERESAPPRTSFLGSHNFKTKLCENFNAGTCTFADRCHFAHGAHELRAIAR</sequence>
<evidence type="ECO:0000313" key="2">
    <source>
        <dbReference type="Proteomes" id="UP001162992"/>
    </source>
</evidence>
<gene>
    <name evidence="1" type="ORF">O6H91_06G043800</name>
</gene>
<reference evidence="2" key="1">
    <citation type="journal article" date="2024" name="Proc. Natl. Acad. Sci. U.S.A.">
        <title>Extraordinary preservation of gene collinearity over three hundred million years revealed in homosporous lycophytes.</title>
        <authorList>
            <person name="Li C."/>
            <person name="Wickell D."/>
            <person name="Kuo L.Y."/>
            <person name="Chen X."/>
            <person name="Nie B."/>
            <person name="Liao X."/>
            <person name="Peng D."/>
            <person name="Ji J."/>
            <person name="Jenkins J."/>
            <person name="Williams M."/>
            <person name="Shu S."/>
            <person name="Plott C."/>
            <person name="Barry K."/>
            <person name="Rajasekar S."/>
            <person name="Grimwood J."/>
            <person name="Han X."/>
            <person name="Sun S."/>
            <person name="Hou Z."/>
            <person name="He W."/>
            <person name="Dai G."/>
            <person name="Sun C."/>
            <person name="Schmutz J."/>
            <person name="Leebens-Mack J.H."/>
            <person name="Li F.W."/>
            <person name="Wang L."/>
        </authorList>
    </citation>
    <scope>NUCLEOTIDE SEQUENCE [LARGE SCALE GENOMIC DNA]</scope>
    <source>
        <strain evidence="2">cv. PW_Plant_1</strain>
    </source>
</reference>
<evidence type="ECO:0000313" key="1">
    <source>
        <dbReference type="EMBL" id="KAJ7552141.1"/>
    </source>
</evidence>
<dbReference type="Proteomes" id="UP001162992">
    <property type="component" value="Chromosome 6"/>
</dbReference>
<dbReference type="EMBL" id="CM055097">
    <property type="protein sequence ID" value="KAJ7552141.1"/>
    <property type="molecule type" value="Genomic_DNA"/>
</dbReference>
<keyword evidence="2" id="KW-1185">Reference proteome</keyword>
<proteinExistence type="predicted"/>
<protein>
    <submittedName>
        <fullName evidence="1">Uncharacterized protein</fullName>
    </submittedName>
</protein>
<organism evidence="1 2">
    <name type="scientific">Diphasiastrum complanatum</name>
    <name type="common">Issler's clubmoss</name>
    <name type="synonym">Lycopodium complanatum</name>
    <dbReference type="NCBI Taxonomy" id="34168"/>
    <lineage>
        <taxon>Eukaryota</taxon>
        <taxon>Viridiplantae</taxon>
        <taxon>Streptophyta</taxon>
        <taxon>Embryophyta</taxon>
        <taxon>Tracheophyta</taxon>
        <taxon>Lycopodiopsida</taxon>
        <taxon>Lycopodiales</taxon>
        <taxon>Lycopodiaceae</taxon>
        <taxon>Lycopodioideae</taxon>
        <taxon>Diphasiastrum</taxon>
    </lineage>
</organism>
<name>A0ACC2DD60_DIPCM</name>